<dbReference type="InterPro" id="IPR041672">
    <property type="entry name" value="Bap31/Bap29_C"/>
</dbReference>
<keyword evidence="6 11" id="KW-0931">ER-Golgi transport</keyword>
<keyword evidence="5 11" id="KW-0256">Endoplasmic reticulum</keyword>
<evidence type="ECO:0000256" key="12">
    <source>
        <dbReference type="SAM" id="MobiDB-lite"/>
    </source>
</evidence>
<dbReference type="Proteomes" id="UP000005222">
    <property type="component" value="Chromosome F"/>
</dbReference>
<feature type="domain" description="Bap31/Bap29 cytoplasmic coiled-coil" evidence="14">
    <location>
        <begin position="152"/>
        <end position="187"/>
    </location>
</feature>
<evidence type="ECO:0000259" key="13">
    <source>
        <dbReference type="Pfam" id="PF05529"/>
    </source>
</evidence>
<feature type="transmembrane region" description="Helical" evidence="11">
    <location>
        <begin position="107"/>
        <end position="127"/>
    </location>
</feature>
<dbReference type="PANTHER" id="PTHR12701:SF19">
    <property type="entry name" value="ENDOPLASMIC RETICULUM TRANSMEMBRANE PROTEIN 1-RELATED"/>
    <property type="match status" value="1"/>
</dbReference>
<evidence type="ECO:0000256" key="3">
    <source>
        <dbReference type="ARBA" id="ARBA00022448"/>
    </source>
</evidence>
<keyword evidence="16" id="KW-1185">Reference proteome</keyword>
<feature type="region of interest" description="Disordered" evidence="12">
    <location>
        <begin position="141"/>
        <end position="162"/>
    </location>
</feature>
<protein>
    <recommendedName>
        <fullName evidence="11">Endoplasmic reticulum transmembrane protein</fullName>
    </recommendedName>
</protein>
<keyword evidence="4 11" id="KW-0812">Transmembrane</keyword>
<evidence type="ECO:0000256" key="6">
    <source>
        <dbReference type="ARBA" id="ARBA00022892"/>
    </source>
</evidence>
<keyword evidence="3 11" id="KW-0813">Transport</keyword>
<dbReference type="InterPro" id="IPR008417">
    <property type="entry name" value="BAP29/BAP31"/>
</dbReference>
<dbReference type="Pfam" id="PF05529">
    <property type="entry name" value="Bap31"/>
    <property type="match status" value="1"/>
</dbReference>
<feature type="domain" description="BAP29/BAP31 transmembrane" evidence="13">
    <location>
        <begin position="1"/>
        <end position="139"/>
    </location>
</feature>
<evidence type="ECO:0000256" key="5">
    <source>
        <dbReference type="ARBA" id="ARBA00022824"/>
    </source>
</evidence>
<feature type="compositionally biased region" description="Basic and acidic residues" evidence="12">
    <location>
        <begin position="152"/>
        <end position="162"/>
    </location>
</feature>
<comment type="similarity">
    <text evidence="2 11">Belongs to the BCAP29/BCAP31 family.</text>
</comment>
<dbReference type="InterPro" id="IPR040463">
    <property type="entry name" value="BAP29/BAP31_N"/>
</dbReference>
<keyword evidence="9" id="KW-0175">Coiled coil</keyword>
<dbReference type="OrthoDB" id="435607at2759"/>
<dbReference type="HOGENOM" id="CLU_087648_1_0_1"/>
<evidence type="ECO:0000256" key="1">
    <source>
        <dbReference type="ARBA" id="ARBA00004477"/>
    </source>
</evidence>
<dbReference type="STRING" id="559304.G8YLY4"/>
<evidence type="ECO:0000313" key="16">
    <source>
        <dbReference type="Proteomes" id="UP000005222"/>
    </source>
</evidence>
<dbReference type="PANTHER" id="PTHR12701">
    <property type="entry name" value="BCR-ASSOCIATED PROTEIN, BAP"/>
    <property type="match status" value="1"/>
</dbReference>
<reference evidence="15 16" key="1">
    <citation type="journal article" date="2012" name="G3 (Bethesda)">
        <title>Pichia sorbitophila, an interspecies yeast hybrid reveals early steps of genome resolution following polyploidization.</title>
        <authorList>
            <person name="Leh Louis V."/>
            <person name="Despons L."/>
            <person name="Friedrich A."/>
            <person name="Martin T."/>
            <person name="Durrens P."/>
            <person name="Casaregola S."/>
            <person name="Neuveglise C."/>
            <person name="Fairhead C."/>
            <person name="Marck C."/>
            <person name="Cruz J.A."/>
            <person name="Straub M.L."/>
            <person name="Kugler V."/>
            <person name="Sacerdot C."/>
            <person name="Uzunov Z."/>
            <person name="Thierry A."/>
            <person name="Weiss S."/>
            <person name="Bleykasten C."/>
            <person name="De Montigny J."/>
            <person name="Jacques N."/>
            <person name="Jung P."/>
            <person name="Lemaire M."/>
            <person name="Mallet S."/>
            <person name="Morel G."/>
            <person name="Richard G.F."/>
            <person name="Sarkar A."/>
            <person name="Savel G."/>
            <person name="Schacherer J."/>
            <person name="Seret M.L."/>
            <person name="Talla E."/>
            <person name="Samson G."/>
            <person name="Jubin C."/>
            <person name="Poulain J."/>
            <person name="Vacherie B."/>
            <person name="Barbe V."/>
            <person name="Pelletier E."/>
            <person name="Sherman D.J."/>
            <person name="Westhof E."/>
            <person name="Weissenbach J."/>
            <person name="Baret P.V."/>
            <person name="Wincker P."/>
            <person name="Gaillardin C."/>
            <person name="Dujon B."/>
            <person name="Souciet J.L."/>
        </authorList>
    </citation>
    <scope>NUCLEOTIDE SEQUENCE [LARGE SCALE GENOMIC DNA]</scope>
    <source>
        <strain evidence="16">ATCC MYA-4447 / BCRC 22081 / CBS 7064 / NBRC 10061 / NRRL Y-12695</strain>
    </source>
</reference>
<sequence>MSIQMSLIFGTLLLQMTALLVILLPLPLKARKAIVNMAESLKSSKNFNIGLWFSLILLGLQFADCFNRLQRFSHIGNPYLLVSSRDIDYSAISYDQLASKFYSQRNLYLTGAVLYLTLAINTVLGILKKLVSKATEYNKISSEGTEETEPSEAEKLKSEIKSKDASITGLKKQIEGLQTSYDSLNETKSVSKED</sequence>
<feature type="transmembrane region" description="Helical" evidence="11">
    <location>
        <begin position="47"/>
        <end position="63"/>
    </location>
</feature>
<dbReference type="AlphaFoldDB" id="G8YLY4"/>
<evidence type="ECO:0000256" key="9">
    <source>
        <dbReference type="ARBA" id="ARBA00023054"/>
    </source>
</evidence>
<dbReference type="InParanoid" id="G8YLY4"/>
<dbReference type="GO" id="GO:0070973">
    <property type="term" value="P:protein localization to endoplasmic reticulum exit site"/>
    <property type="evidence" value="ECO:0007669"/>
    <property type="project" value="UniProtKB-UniRule"/>
</dbReference>
<organism evidence="15 16">
    <name type="scientific">Pichia sorbitophila (strain ATCC MYA-4447 / BCRC 22081 / CBS 7064 / NBRC 10061 / NRRL Y-12695)</name>
    <name type="common">Hybrid yeast</name>
    <dbReference type="NCBI Taxonomy" id="559304"/>
    <lineage>
        <taxon>Eukaryota</taxon>
        <taxon>Fungi</taxon>
        <taxon>Dikarya</taxon>
        <taxon>Ascomycota</taxon>
        <taxon>Saccharomycotina</taxon>
        <taxon>Pichiomycetes</taxon>
        <taxon>Debaryomycetaceae</taxon>
        <taxon>Millerozyma</taxon>
    </lineage>
</organism>
<evidence type="ECO:0000256" key="8">
    <source>
        <dbReference type="ARBA" id="ARBA00022989"/>
    </source>
</evidence>
<dbReference type="GO" id="GO:0006888">
    <property type="term" value="P:endoplasmic reticulum to Golgi vesicle-mediated transport"/>
    <property type="evidence" value="ECO:0007669"/>
    <property type="project" value="UniProtKB-UniRule"/>
</dbReference>
<accession>G8YLY4</accession>
<dbReference type="OMA" id="QRNMYIS"/>
<evidence type="ECO:0000256" key="7">
    <source>
        <dbReference type="ARBA" id="ARBA00022927"/>
    </source>
</evidence>
<dbReference type="FunCoup" id="G8YLY4">
    <property type="interactions" value="263"/>
</dbReference>
<evidence type="ECO:0000256" key="10">
    <source>
        <dbReference type="ARBA" id="ARBA00023136"/>
    </source>
</evidence>
<name>G8YLY4_PICSO</name>
<dbReference type="GO" id="GO:0005789">
    <property type="term" value="C:endoplasmic reticulum membrane"/>
    <property type="evidence" value="ECO:0007669"/>
    <property type="project" value="UniProtKB-SubCell"/>
</dbReference>
<evidence type="ECO:0000256" key="2">
    <source>
        <dbReference type="ARBA" id="ARBA00007956"/>
    </source>
</evidence>
<evidence type="ECO:0000313" key="15">
    <source>
        <dbReference type="EMBL" id="CCE89068.1"/>
    </source>
</evidence>
<comment type="subcellular location">
    <subcellularLocation>
        <location evidence="1 11">Endoplasmic reticulum membrane</location>
        <topology evidence="1 11">Multi-pass membrane protein</topology>
    </subcellularLocation>
</comment>
<comment type="function">
    <text evidence="11">May play a role in anterograde transport of membrane proteins from the endoplasmic reticulum to the Golgi.</text>
</comment>
<keyword evidence="10 11" id="KW-0472">Membrane</keyword>
<feature type="transmembrane region" description="Helical" evidence="11">
    <location>
        <begin position="6"/>
        <end position="26"/>
    </location>
</feature>
<evidence type="ECO:0000256" key="4">
    <source>
        <dbReference type="ARBA" id="ARBA00022692"/>
    </source>
</evidence>
<evidence type="ECO:0000259" key="14">
    <source>
        <dbReference type="Pfam" id="PF18035"/>
    </source>
</evidence>
<keyword evidence="7 11" id="KW-0653">Protein transport</keyword>
<dbReference type="Pfam" id="PF18035">
    <property type="entry name" value="Bap31_Bap29_C"/>
    <property type="match status" value="1"/>
</dbReference>
<gene>
    <name evidence="15" type="primary">Piso0_001866</name>
    <name evidence="15" type="ORF">GNLVRS01_PISO0F15779g</name>
</gene>
<proteinExistence type="inferred from homology"/>
<evidence type="ECO:0000256" key="11">
    <source>
        <dbReference type="RuleBase" id="RU367026"/>
    </source>
</evidence>
<keyword evidence="8 11" id="KW-1133">Transmembrane helix</keyword>
<dbReference type="GO" id="GO:0006886">
    <property type="term" value="P:intracellular protein transport"/>
    <property type="evidence" value="ECO:0007669"/>
    <property type="project" value="UniProtKB-UniRule"/>
</dbReference>
<dbReference type="eggNOG" id="KOG1962">
    <property type="taxonomic scope" value="Eukaryota"/>
</dbReference>
<dbReference type="EMBL" id="FO082054">
    <property type="protein sequence ID" value="CCE89068.1"/>
    <property type="molecule type" value="Genomic_DNA"/>
</dbReference>